<dbReference type="RefSeq" id="WP_122964786.1">
    <property type="nucleotide sequence ID" value="NZ_BJMH01000022.1"/>
</dbReference>
<dbReference type="InterPro" id="IPR052393">
    <property type="entry name" value="Cadmium-induced_rsp"/>
</dbReference>
<dbReference type="Gene3D" id="3.10.180.10">
    <property type="entry name" value="2,3-Dihydroxybiphenyl 1,2-Dioxygenase, domain 1"/>
    <property type="match status" value="1"/>
</dbReference>
<comment type="caution">
    <text evidence="2">The sequence shown here is derived from an EMBL/GenBank/DDBJ whole genome shotgun (WGS) entry which is preliminary data.</text>
</comment>
<dbReference type="PANTHER" id="PTHR41294:SF1">
    <property type="entry name" value="CADMIUM-INDUCED PROTEIN CADI"/>
    <property type="match status" value="1"/>
</dbReference>
<sequence length="149" mass="16996">MLYAHIGINVTNLEKSIAFYSKLFDAEPVKVKPDYAKFLLSSPALNFTLNVSREVTGNQVSHFGFQVASTEDVLIHKTRLEKRNLFSNKDERNITCCYATQDKFWVHDPDGNEWEFFYTKADADTHREIAAVCCTPESENGNEETKSCC</sequence>
<dbReference type="InterPro" id="IPR037523">
    <property type="entry name" value="VOC_core"/>
</dbReference>
<dbReference type="PROSITE" id="PS51819">
    <property type="entry name" value="VOC"/>
    <property type="match status" value="1"/>
</dbReference>
<dbReference type="Proteomes" id="UP000316882">
    <property type="component" value="Unassembled WGS sequence"/>
</dbReference>
<dbReference type="Pfam" id="PF00903">
    <property type="entry name" value="Glyoxalase"/>
    <property type="match status" value="1"/>
</dbReference>
<keyword evidence="3" id="KW-1185">Reference proteome</keyword>
<dbReference type="SUPFAM" id="SSF54593">
    <property type="entry name" value="Glyoxalase/Bleomycin resistance protein/Dihydroxybiphenyl dioxygenase"/>
    <property type="match status" value="1"/>
</dbReference>
<evidence type="ECO:0000313" key="2">
    <source>
        <dbReference type="EMBL" id="GEB34378.1"/>
    </source>
</evidence>
<accession>A0A4Y3PSK9</accession>
<keyword evidence="2" id="KW-0560">Oxidoreductase</keyword>
<dbReference type="STRING" id="54914.AV540_20630"/>
<dbReference type="InterPro" id="IPR029068">
    <property type="entry name" value="Glyas_Bleomycin-R_OHBP_Dase"/>
</dbReference>
<protein>
    <submittedName>
        <fullName evidence="2">Glyoxalase/bleomycin resistance/dioxygenase family protein</fullName>
    </submittedName>
</protein>
<dbReference type="NCBIfam" id="NF041414">
    <property type="entry name" value="ArsI_CadI_VOC"/>
    <property type="match status" value="1"/>
</dbReference>
<keyword evidence="2" id="KW-0223">Dioxygenase</keyword>
<gene>
    <name evidence="2" type="ORF">BPA01_39580</name>
</gene>
<dbReference type="PANTHER" id="PTHR41294">
    <property type="entry name" value="CADMIUM-INDUCED PROTEIN CADI"/>
    <property type="match status" value="1"/>
</dbReference>
<dbReference type="InterPro" id="IPR049789">
    <property type="entry name" value="ArsI/CadI-like"/>
</dbReference>
<organism evidence="2 3">
    <name type="scientific">Brevibacillus parabrevis</name>
    <dbReference type="NCBI Taxonomy" id="54914"/>
    <lineage>
        <taxon>Bacteria</taxon>
        <taxon>Bacillati</taxon>
        <taxon>Bacillota</taxon>
        <taxon>Bacilli</taxon>
        <taxon>Bacillales</taxon>
        <taxon>Paenibacillaceae</taxon>
        <taxon>Brevibacillus</taxon>
    </lineage>
</organism>
<evidence type="ECO:0000259" key="1">
    <source>
        <dbReference type="PROSITE" id="PS51819"/>
    </source>
</evidence>
<reference evidence="2 3" key="1">
    <citation type="submission" date="2019-06" db="EMBL/GenBank/DDBJ databases">
        <title>Whole genome shotgun sequence of Brevibacillus parabrevis NBRC 12334.</title>
        <authorList>
            <person name="Hosoyama A."/>
            <person name="Uohara A."/>
            <person name="Ohji S."/>
            <person name="Ichikawa N."/>
        </authorList>
    </citation>
    <scope>NUCLEOTIDE SEQUENCE [LARGE SCALE GENOMIC DNA]</scope>
    <source>
        <strain evidence="2 3">NBRC 12334</strain>
    </source>
</reference>
<dbReference type="GO" id="GO:0051213">
    <property type="term" value="F:dioxygenase activity"/>
    <property type="evidence" value="ECO:0007669"/>
    <property type="project" value="UniProtKB-KW"/>
</dbReference>
<dbReference type="AlphaFoldDB" id="A0A4Y3PSK9"/>
<name>A0A4Y3PSK9_BREPA</name>
<feature type="domain" description="VOC" evidence="1">
    <location>
        <begin position="2"/>
        <end position="119"/>
    </location>
</feature>
<evidence type="ECO:0000313" key="3">
    <source>
        <dbReference type="Proteomes" id="UP000316882"/>
    </source>
</evidence>
<dbReference type="InterPro" id="IPR004360">
    <property type="entry name" value="Glyas_Fos-R_dOase_dom"/>
</dbReference>
<dbReference type="GO" id="GO:0046686">
    <property type="term" value="P:response to cadmium ion"/>
    <property type="evidence" value="ECO:0007669"/>
    <property type="project" value="TreeGrafter"/>
</dbReference>
<proteinExistence type="predicted"/>
<dbReference type="EMBL" id="BJMH01000022">
    <property type="protein sequence ID" value="GEB34378.1"/>
    <property type="molecule type" value="Genomic_DNA"/>
</dbReference>